<dbReference type="Proteomes" id="UP000010843">
    <property type="component" value="Chromosome"/>
</dbReference>
<dbReference type="AlphaFoldDB" id="L0JRK8"/>
<feature type="transmembrane region" description="Helical" evidence="6">
    <location>
        <begin position="264"/>
        <end position="281"/>
    </location>
</feature>
<evidence type="ECO:0000256" key="2">
    <source>
        <dbReference type="ARBA" id="ARBA00009773"/>
    </source>
</evidence>
<evidence type="ECO:0000256" key="3">
    <source>
        <dbReference type="ARBA" id="ARBA00022692"/>
    </source>
</evidence>
<dbReference type="PANTHER" id="PTHR21716:SF4">
    <property type="entry name" value="TRANSMEMBRANE PROTEIN 245"/>
    <property type="match status" value="1"/>
</dbReference>
<evidence type="ECO:0000256" key="5">
    <source>
        <dbReference type="ARBA" id="ARBA00023136"/>
    </source>
</evidence>
<dbReference type="PANTHER" id="PTHR21716">
    <property type="entry name" value="TRANSMEMBRANE PROTEIN"/>
    <property type="match status" value="1"/>
</dbReference>
<protein>
    <submittedName>
        <fullName evidence="7">Permease</fullName>
    </submittedName>
</protein>
<keyword evidence="3 6" id="KW-0812">Transmembrane</keyword>
<keyword evidence="5 6" id="KW-0472">Membrane</keyword>
<accession>L0JRK8</accession>
<dbReference type="InterPro" id="IPR002549">
    <property type="entry name" value="AI-2E-like"/>
</dbReference>
<dbReference type="eggNOG" id="arCOG02642">
    <property type="taxonomic scope" value="Archaea"/>
</dbReference>
<feature type="transmembrane region" description="Helical" evidence="6">
    <location>
        <begin position="12"/>
        <end position="29"/>
    </location>
</feature>
<sequence>MPTNGEIMGVNISKGFLLVLVGLFAYLSLLLVLPFSQYVLGAILIAYVLYPLQQRLEERVAPPIAAFALVGLAVAGFVVPLVVIVAAIASDARRLLEQVNTDSIQLGELERAIEEQTGQTVDLPSALADAAQNVGTMVLESSTEWFSAITHTLIGLGLAIFLLYYLLKDGSDLLTWMRELTPLPDDVQDDFYQELDEVMWAVLAGHVMIAIIQGTLAGLGLLATGVPNAAFWTAIMIILSLIPLIGSFMVWGPAVIYLFLIEEPLLAVALFVYSMIVVGLSDDYLRPILVDRYAELNPAVIILGVLGGVYAFGVMGLFYGPVVLGALIAVLDVMNDHYDRLADEPGMR</sequence>
<dbReference type="KEGG" id="npe:Natpe_3482"/>
<feature type="transmembrane region" description="Helical" evidence="6">
    <location>
        <begin position="301"/>
        <end position="331"/>
    </location>
</feature>
<feature type="transmembrane region" description="Helical" evidence="6">
    <location>
        <begin position="198"/>
        <end position="223"/>
    </location>
</feature>
<keyword evidence="4 6" id="KW-1133">Transmembrane helix</keyword>
<comment type="similarity">
    <text evidence="2">Belongs to the autoinducer-2 exporter (AI-2E) (TC 2.A.86) family.</text>
</comment>
<dbReference type="Pfam" id="PF01594">
    <property type="entry name" value="AI-2E_transport"/>
    <property type="match status" value="1"/>
</dbReference>
<reference evidence="8" key="1">
    <citation type="submission" date="2012-02" db="EMBL/GenBank/DDBJ databases">
        <title>Complete sequence of chromosome of Natrinema pellirubrum DSM 15624.</title>
        <authorList>
            <person name="Lucas S."/>
            <person name="Han J."/>
            <person name="Lapidus A."/>
            <person name="Cheng J.-F."/>
            <person name="Goodwin L."/>
            <person name="Pitluck S."/>
            <person name="Peters L."/>
            <person name="Teshima H."/>
            <person name="Detter J.C."/>
            <person name="Han C."/>
            <person name="Tapia R."/>
            <person name="Land M."/>
            <person name="Hauser L."/>
            <person name="Kyrpides N."/>
            <person name="Ivanova N."/>
            <person name="Pagani I."/>
            <person name="Sproer C."/>
            <person name="Anderson I."/>
            <person name="Woyke T."/>
        </authorList>
    </citation>
    <scope>NUCLEOTIDE SEQUENCE [LARGE SCALE GENOMIC DNA]</scope>
    <source>
        <strain evidence="8">DSM 15624 / JCM 10476 / NCIMB 786</strain>
    </source>
</reference>
<evidence type="ECO:0000313" key="7">
    <source>
        <dbReference type="EMBL" id="AGB33257.1"/>
    </source>
</evidence>
<evidence type="ECO:0000313" key="8">
    <source>
        <dbReference type="Proteomes" id="UP000010843"/>
    </source>
</evidence>
<feature type="transmembrane region" description="Helical" evidence="6">
    <location>
        <begin position="229"/>
        <end position="252"/>
    </location>
</feature>
<feature type="transmembrane region" description="Helical" evidence="6">
    <location>
        <begin position="64"/>
        <end position="89"/>
    </location>
</feature>
<dbReference type="EMBL" id="CP003372">
    <property type="protein sequence ID" value="AGB33257.1"/>
    <property type="molecule type" value="Genomic_DNA"/>
</dbReference>
<evidence type="ECO:0000256" key="4">
    <source>
        <dbReference type="ARBA" id="ARBA00022989"/>
    </source>
</evidence>
<organism evidence="7 8">
    <name type="scientific">Natrinema pellirubrum (strain DSM 15624 / CIP 106293 / JCM 10476 / NCIMB 786 / 157)</name>
    <dbReference type="NCBI Taxonomy" id="797303"/>
    <lineage>
        <taxon>Archaea</taxon>
        <taxon>Methanobacteriati</taxon>
        <taxon>Methanobacteriota</taxon>
        <taxon>Stenosarchaea group</taxon>
        <taxon>Halobacteria</taxon>
        <taxon>Halobacteriales</taxon>
        <taxon>Natrialbaceae</taxon>
        <taxon>Natrinema</taxon>
    </lineage>
</organism>
<evidence type="ECO:0000256" key="6">
    <source>
        <dbReference type="SAM" id="Phobius"/>
    </source>
</evidence>
<proteinExistence type="inferred from homology"/>
<evidence type="ECO:0000256" key="1">
    <source>
        <dbReference type="ARBA" id="ARBA00004141"/>
    </source>
</evidence>
<name>L0JRK8_NATP1</name>
<comment type="subcellular location">
    <subcellularLocation>
        <location evidence="1">Membrane</location>
        <topology evidence="1">Multi-pass membrane protein</topology>
    </subcellularLocation>
</comment>
<dbReference type="HOGENOM" id="CLU_041771_2_0_2"/>
<feature type="transmembrane region" description="Helical" evidence="6">
    <location>
        <begin position="145"/>
        <end position="167"/>
    </location>
</feature>
<gene>
    <name evidence="7" type="ordered locus">Natpe_3482</name>
</gene>
<dbReference type="GO" id="GO:0016020">
    <property type="term" value="C:membrane"/>
    <property type="evidence" value="ECO:0007669"/>
    <property type="project" value="UniProtKB-SubCell"/>
</dbReference>
<feature type="transmembrane region" description="Helical" evidence="6">
    <location>
        <begin position="35"/>
        <end position="52"/>
    </location>
</feature>